<dbReference type="InterPro" id="IPR025520">
    <property type="entry name" value="DUF4408"/>
</dbReference>
<feature type="region of interest" description="Disordered" evidence="1">
    <location>
        <begin position="118"/>
        <end position="161"/>
    </location>
</feature>
<protein>
    <recommendedName>
        <fullName evidence="2">DUF4408 domain-containing protein</fullName>
    </recommendedName>
</protein>
<evidence type="ECO:0000313" key="3">
    <source>
        <dbReference type="EMBL" id="KCW76334.1"/>
    </source>
</evidence>
<reference evidence="3" key="1">
    <citation type="submission" date="2013-07" db="EMBL/GenBank/DDBJ databases">
        <title>The genome of Eucalyptus grandis.</title>
        <authorList>
            <person name="Schmutz J."/>
            <person name="Hayes R."/>
            <person name="Myburg A."/>
            <person name="Tuskan G."/>
            <person name="Grattapaglia D."/>
            <person name="Rokhsar D.S."/>
        </authorList>
    </citation>
    <scope>NUCLEOTIDE SEQUENCE</scope>
    <source>
        <tissue evidence="3">Leaf extractions</tissue>
    </source>
</reference>
<dbReference type="Gramene" id="KCW76334">
    <property type="protein sequence ID" value="KCW76334"/>
    <property type="gene ID" value="EUGRSUZ_D00705"/>
</dbReference>
<proteinExistence type="predicted"/>
<name>A0A059CDJ6_EUCGR</name>
<gene>
    <name evidence="3" type="ORF">EUGRSUZ_D00705</name>
</gene>
<accession>A0A059CDJ6</accession>
<dbReference type="AlphaFoldDB" id="A0A059CDJ6"/>
<sequence>MASLKALLVSAGAVSIAAVALRASVPSTSADTLAAFISCFRPPYHFVVVNGIIIAIAATSRIAVVEVVQAAPLTEAEAFDEFKDFEEKRVAVVVEGNGRGFGGGDGYNGDCEGEWKVASERSASAPRRQVDSSEKALVSPRFVRRKTANGDRLQGRKGKMR</sequence>
<dbReference type="EMBL" id="KK198756">
    <property type="protein sequence ID" value="KCW76334.1"/>
    <property type="molecule type" value="Genomic_DNA"/>
</dbReference>
<evidence type="ECO:0000256" key="1">
    <source>
        <dbReference type="SAM" id="MobiDB-lite"/>
    </source>
</evidence>
<organism evidence="3">
    <name type="scientific">Eucalyptus grandis</name>
    <name type="common">Flooded gum</name>
    <dbReference type="NCBI Taxonomy" id="71139"/>
    <lineage>
        <taxon>Eukaryota</taxon>
        <taxon>Viridiplantae</taxon>
        <taxon>Streptophyta</taxon>
        <taxon>Embryophyta</taxon>
        <taxon>Tracheophyta</taxon>
        <taxon>Spermatophyta</taxon>
        <taxon>Magnoliopsida</taxon>
        <taxon>eudicotyledons</taxon>
        <taxon>Gunneridae</taxon>
        <taxon>Pentapetalae</taxon>
        <taxon>rosids</taxon>
        <taxon>malvids</taxon>
        <taxon>Myrtales</taxon>
        <taxon>Myrtaceae</taxon>
        <taxon>Myrtoideae</taxon>
        <taxon>Eucalypteae</taxon>
        <taxon>Eucalyptus</taxon>
    </lineage>
</organism>
<dbReference type="eggNOG" id="ENOG502QU3V">
    <property type="taxonomic scope" value="Eukaryota"/>
</dbReference>
<dbReference type="InParanoid" id="A0A059CDJ6"/>
<dbReference type="Pfam" id="PF14364">
    <property type="entry name" value="DUF4408"/>
    <property type="match status" value="1"/>
</dbReference>
<feature type="domain" description="DUF4408" evidence="2">
    <location>
        <begin position="34"/>
        <end position="61"/>
    </location>
</feature>
<evidence type="ECO:0000259" key="2">
    <source>
        <dbReference type="Pfam" id="PF14364"/>
    </source>
</evidence>